<dbReference type="InterPro" id="IPR020539">
    <property type="entry name" value="RNase_P_CS"/>
</dbReference>
<protein>
    <recommendedName>
        <fullName evidence="7 8">Ribonuclease P protein component</fullName>
        <shortName evidence="7">RNase P protein</shortName>
        <shortName evidence="7">RNaseP protein</shortName>
        <ecNumber evidence="7 8">3.1.26.5</ecNumber>
    </recommendedName>
    <alternativeName>
        <fullName evidence="7">Protein C5</fullName>
    </alternativeName>
</protein>
<dbReference type="GO" id="GO:0004526">
    <property type="term" value="F:ribonuclease P activity"/>
    <property type="evidence" value="ECO:0007669"/>
    <property type="project" value="UniProtKB-UniRule"/>
</dbReference>
<evidence type="ECO:0000256" key="2">
    <source>
        <dbReference type="ARBA" id="ARBA00022694"/>
    </source>
</evidence>
<keyword evidence="4 7" id="KW-0255">Endonuclease</keyword>
<gene>
    <name evidence="7 9" type="primary">rnpA</name>
    <name evidence="9" type="ORF">V2H45_08685</name>
</gene>
<evidence type="ECO:0000256" key="4">
    <source>
        <dbReference type="ARBA" id="ARBA00022759"/>
    </source>
</evidence>
<evidence type="ECO:0000256" key="6">
    <source>
        <dbReference type="ARBA" id="ARBA00022884"/>
    </source>
</evidence>
<dbReference type="AlphaFoldDB" id="A0AAW9Q0R1"/>
<dbReference type="RefSeq" id="WP_330483249.1">
    <property type="nucleotide sequence ID" value="NZ_JAZBJZ010000026.1"/>
</dbReference>
<dbReference type="GO" id="GO:0030677">
    <property type="term" value="C:ribonuclease P complex"/>
    <property type="evidence" value="ECO:0007669"/>
    <property type="project" value="TreeGrafter"/>
</dbReference>
<dbReference type="InterPro" id="IPR000100">
    <property type="entry name" value="RNase_P"/>
</dbReference>
<evidence type="ECO:0000313" key="10">
    <source>
        <dbReference type="Proteomes" id="UP001333818"/>
    </source>
</evidence>
<dbReference type="EC" id="3.1.26.5" evidence="7 8"/>
<evidence type="ECO:0000313" key="9">
    <source>
        <dbReference type="EMBL" id="MEE3716820.1"/>
    </source>
</evidence>
<dbReference type="GO" id="GO:0001682">
    <property type="term" value="P:tRNA 5'-leader removal"/>
    <property type="evidence" value="ECO:0007669"/>
    <property type="project" value="UniProtKB-UniRule"/>
</dbReference>
<keyword evidence="10" id="KW-1185">Reference proteome</keyword>
<dbReference type="NCBIfam" id="TIGR00188">
    <property type="entry name" value="rnpA"/>
    <property type="match status" value="1"/>
</dbReference>
<dbReference type="SUPFAM" id="SSF54211">
    <property type="entry name" value="Ribosomal protein S5 domain 2-like"/>
    <property type="match status" value="1"/>
</dbReference>
<dbReference type="InterPro" id="IPR014721">
    <property type="entry name" value="Ribsml_uS5_D2-typ_fold_subgr"/>
</dbReference>
<accession>A0AAW9Q0R1</accession>
<dbReference type="EMBL" id="JAZBJZ010000026">
    <property type="protein sequence ID" value="MEE3716820.1"/>
    <property type="molecule type" value="Genomic_DNA"/>
</dbReference>
<keyword evidence="6 7" id="KW-0694">RNA-binding</keyword>
<dbReference type="PANTHER" id="PTHR33992">
    <property type="entry name" value="RIBONUCLEASE P PROTEIN COMPONENT"/>
    <property type="match status" value="1"/>
</dbReference>
<dbReference type="InterPro" id="IPR020568">
    <property type="entry name" value="Ribosomal_Su5_D2-typ_SF"/>
</dbReference>
<evidence type="ECO:0000256" key="8">
    <source>
        <dbReference type="NCBIfam" id="TIGR00188"/>
    </source>
</evidence>
<name>A0AAW9Q0R1_9CYAN</name>
<keyword evidence="3 7" id="KW-0540">Nuclease</keyword>
<comment type="similarity">
    <text evidence="7">Belongs to the RnpA family.</text>
</comment>
<dbReference type="Pfam" id="PF00825">
    <property type="entry name" value="Ribonuclease_P"/>
    <property type="match status" value="1"/>
</dbReference>
<evidence type="ECO:0000256" key="5">
    <source>
        <dbReference type="ARBA" id="ARBA00022801"/>
    </source>
</evidence>
<evidence type="ECO:0000256" key="3">
    <source>
        <dbReference type="ARBA" id="ARBA00022722"/>
    </source>
</evidence>
<dbReference type="HAMAP" id="MF_00227">
    <property type="entry name" value="RNase_P"/>
    <property type="match status" value="1"/>
</dbReference>
<keyword evidence="5 7" id="KW-0378">Hydrolase</keyword>
<dbReference type="GO" id="GO:0000049">
    <property type="term" value="F:tRNA binding"/>
    <property type="evidence" value="ECO:0007669"/>
    <property type="project" value="UniProtKB-UniRule"/>
</dbReference>
<proteinExistence type="inferred from homology"/>
<evidence type="ECO:0000256" key="7">
    <source>
        <dbReference type="HAMAP-Rule" id="MF_00227"/>
    </source>
</evidence>
<keyword evidence="2 7" id="KW-0819">tRNA processing</keyword>
<comment type="catalytic activity">
    <reaction evidence="7">
        <text>Endonucleolytic cleavage of RNA, removing 5'-extranucleotides from tRNA precursor.</text>
        <dbReference type="EC" id="3.1.26.5"/>
    </reaction>
</comment>
<dbReference type="PROSITE" id="PS00648">
    <property type="entry name" value="RIBONUCLEASE_P"/>
    <property type="match status" value="1"/>
</dbReference>
<comment type="function">
    <text evidence="1 7">RNaseP catalyzes the removal of the 5'-leader sequence from pre-tRNA to produce the mature 5'-terminus. It can also cleave other RNA substrates such as 4.5S RNA. The protein component plays an auxiliary but essential role in vivo by binding to the 5'-leader sequence and broadening the substrate specificity of the ribozyme.</text>
</comment>
<dbReference type="PANTHER" id="PTHR33992:SF1">
    <property type="entry name" value="RIBONUCLEASE P PROTEIN COMPONENT"/>
    <property type="match status" value="1"/>
</dbReference>
<reference evidence="9" key="1">
    <citation type="submission" date="2024-01" db="EMBL/GenBank/DDBJ databases">
        <title>Bank of Algae and Cyanobacteria of the Azores (BACA) strain genomes.</title>
        <authorList>
            <person name="Luz R."/>
            <person name="Cordeiro R."/>
            <person name="Fonseca A."/>
            <person name="Goncalves V."/>
        </authorList>
    </citation>
    <scope>NUCLEOTIDE SEQUENCE</scope>
    <source>
        <strain evidence="9">BACA0141</strain>
    </source>
</reference>
<dbReference type="Gene3D" id="3.30.230.10">
    <property type="match status" value="1"/>
</dbReference>
<comment type="caution">
    <text evidence="9">The sequence shown here is derived from an EMBL/GenBank/DDBJ whole genome shotgun (WGS) entry which is preliminary data.</text>
</comment>
<comment type="subunit">
    <text evidence="7">Consists of a catalytic RNA component (M1 or rnpB) and a protein subunit.</text>
</comment>
<dbReference type="Proteomes" id="UP001333818">
    <property type="component" value="Unassembled WGS sequence"/>
</dbReference>
<dbReference type="GO" id="GO:0042781">
    <property type="term" value="F:3'-tRNA processing endoribonuclease activity"/>
    <property type="evidence" value="ECO:0007669"/>
    <property type="project" value="TreeGrafter"/>
</dbReference>
<sequence>MLPAQNRLRRRQDFAEVYAKGDRYSGQHLRLRVYDLNKTSEKSGTDIQIGIVISKKVSKLAVTRNRIKRQLRAIFRQLLSQLRQGLQIVVTVSTLQGSPTFKQLWDDLITLLVKAKVLHGN</sequence>
<evidence type="ECO:0000256" key="1">
    <source>
        <dbReference type="ARBA" id="ARBA00002663"/>
    </source>
</evidence>
<organism evidence="9 10">
    <name type="scientific">Tumidithrix elongata BACA0141</name>
    <dbReference type="NCBI Taxonomy" id="2716417"/>
    <lineage>
        <taxon>Bacteria</taxon>
        <taxon>Bacillati</taxon>
        <taxon>Cyanobacteriota</taxon>
        <taxon>Cyanophyceae</taxon>
        <taxon>Pseudanabaenales</taxon>
        <taxon>Pseudanabaenaceae</taxon>
        <taxon>Tumidithrix</taxon>
        <taxon>Tumidithrix elongata</taxon>
    </lineage>
</organism>